<organism evidence="3 4">
    <name type="scientific">Dioscorea zingiberensis</name>
    <dbReference type="NCBI Taxonomy" id="325984"/>
    <lineage>
        <taxon>Eukaryota</taxon>
        <taxon>Viridiplantae</taxon>
        <taxon>Streptophyta</taxon>
        <taxon>Embryophyta</taxon>
        <taxon>Tracheophyta</taxon>
        <taxon>Spermatophyta</taxon>
        <taxon>Magnoliopsida</taxon>
        <taxon>Liliopsida</taxon>
        <taxon>Dioscoreales</taxon>
        <taxon>Dioscoreaceae</taxon>
        <taxon>Dioscorea</taxon>
    </lineage>
</organism>
<evidence type="ECO:0000313" key="4">
    <source>
        <dbReference type="Proteomes" id="UP001085076"/>
    </source>
</evidence>
<feature type="compositionally biased region" description="Basic and acidic residues" evidence="1">
    <location>
        <begin position="86"/>
        <end position="101"/>
    </location>
</feature>
<reference evidence="3" key="1">
    <citation type="submission" date="2021-03" db="EMBL/GenBank/DDBJ databases">
        <authorList>
            <person name="Li Z."/>
            <person name="Yang C."/>
        </authorList>
    </citation>
    <scope>NUCLEOTIDE SEQUENCE</scope>
    <source>
        <strain evidence="3">Dzin_1.0</strain>
        <tissue evidence="3">Leaf</tissue>
    </source>
</reference>
<feature type="compositionally biased region" description="Basic and acidic residues" evidence="1">
    <location>
        <begin position="527"/>
        <end position="554"/>
    </location>
</feature>
<dbReference type="Gene3D" id="4.10.60.10">
    <property type="entry name" value="Zinc finger, CCHC-type"/>
    <property type="match status" value="1"/>
</dbReference>
<protein>
    <recommendedName>
        <fullName evidence="2">CCHC-type domain-containing protein</fullName>
    </recommendedName>
</protein>
<keyword evidence="4" id="KW-1185">Reference proteome</keyword>
<dbReference type="Proteomes" id="UP001085076">
    <property type="component" value="Miscellaneous, Linkage group lg08"/>
</dbReference>
<feature type="region of interest" description="Disordered" evidence="1">
    <location>
        <begin position="814"/>
        <end position="843"/>
    </location>
</feature>
<feature type="compositionally biased region" description="Basic and acidic residues" evidence="1">
    <location>
        <begin position="597"/>
        <end position="614"/>
    </location>
</feature>
<dbReference type="InterPro" id="IPR001878">
    <property type="entry name" value="Znf_CCHC"/>
</dbReference>
<gene>
    <name evidence="3" type="ORF">J5N97_025936</name>
</gene>
<feature type="compositionally biased region" description="Basic and acidic residues" evidence="1">
    <location>
        <begin position="226"/>
        <end position="240"/>
    </location>
</feature>
<proteinExistence type="predicted"/>
<comment type="caution">
    <text evidence="3">The sequence shown here is derived from an EMBL/GenBank/DDBJ whole genome shotgun (WGS) entry which is preliminary data.</text>
</comment>
<feature type="compositionally biased region" description="Basic and acidic residues" evidence="1">
    <location>
        <begin position="634"/>
        <end position="649"/>
    </location>
</feature>
<feature type="domain" description="CCHC-type" evidence="2">
    <location>
        <begin position="171"/>
        <end position="187"/>
    </location>
</feature>
<dbReference type="GO" id="GO:0003676">
    <property type="term" value="F:nucleic acid binding"/>
    <property type="evidence" value="ECO:0007669"/>
    <property type="project" value="InterPro"/>
</dbReference>
<accession>A0A9D5C2I4</accession>
<feature type="region of interest" description="Disordered" evidence="1">
    <location>
        <begin position="425"/>
        <end position="498"/>
    </location>
</feature>
<feature type="region of interest" description="Disordered" evidence="1">
    <location>
        <begin position="179"/>
        <end position="250"/>
    </location>
</feature>
<dbReference type="SUPFAM" id="SSF57756">
    <property type="entry name" value="Retrovirus zinc finger-like domains"/>
    <property type="match status" value="1"/>
</dbReference>
<feature type="compositionally biased region" description="Basic and acidic residues" evidence="1">
    <location>
        <begin position="7"/>
        <end position="41"/>
    </location>
</feature>
<dbReference type="InterPro" id="IPR036875">
    <property type="entry name" value="Znf_CCHC_sf"/>
</dbReference>
<dbReference type="AlphaFoldDB" id="A0A9D5C2I4"/>
<evidence type="ECO:0000256" key="1">
    <source>
        <dbReference type="SAM" id="MobiDB-lite"/>
    </source>
</evidence>
<dbReference type="OrthoDB" id="7486164at2759"/>
<feature type="domain" description="CCHC-type" evidence="2">
    <location>
        <begin position="152"/>
        <end position="168"/>
    </location>
</feature>
<name>A0A9D5C2I4_9LILI</name>
<feature type="region of interest" description="Disordered" evidence="1">
    <location>
        <begin position="1"/>
        <end position="106"/>
    </location>
</feature>
<feature type="region of interest" description="Disordered" evidence="1">
    <location>
        <begin position="742"/>
        <end position="761"/>
    </location>
</feature>
<feature type="region of interest" description="Disordered" evidence="1">
    <location>
        <begin position="519"/>
        <end position="661"/>
    </location>
</feature>
<dbReference type="GO" id="GO:0008270">
    <property type="term" value="F:zinc ion binding"/>
    <property type="evidence" value="ECO:0007669"/>
    <property type="project" value="InterPro"/>
</dbReference>
<evidence type="ECO:0000259" key="2">
    <source>
        <dbReference type="SMART" id="SM00343"/>
    </source>
</evidence>
<dbReference type="SMART" id="SM00343">
    <property type="entry name" value="ZnF_C2HC"/>
    <property type="match status" value="2"/>
</dbReference>
<sequence>MARVWRRVVEPEQREQRRTTTAPRRTEEPSRSATGLRREATGEDAGGVQVPERRRAASPLEDDLTYAEVTSGRRSSSPRVELCNEATHRTTRPEGDTENKQNEAPWKKVCRKKQRSFPTTGESARMERTRVNYHQNRRSPPTKMTSSGVVEVCGKCRQPGHHAIDCRRLEVCRTCERPGHRAATCPVPSSELRTPQTREDELIKRKDKKRKAKNEEDLGNAQTEETAPRRKTEPEKEGSHRGSMAIDEDTVEEIRRLRSYTIATVTKGYAGSVPSRRVKEEVAAVVGPELTWSSEPFEDERILIHCPSVDLARKLESLGEMKFRTFSIRCHPCMAATNSTGKAEGELRWLNIKGLPLFGRRLDFIARMLKPVGDLVYLVKGGGHYVGHCRAAVRVRRGKRLPTTLYYSALTYEFTVRVEMGRGEPPLPWELAPEKTVAPGGDGAEGNEERLRKGKDPVGPTGKDREKTDKTSEKVQYDEHGSRREAAPTVQKESGAFGDIRFSRHVEINGVGEKQVDDRGNQLLVKESTRSRHLDKRKEKVDDSSYARGKEGARSHVPSCVGSRTSNPSSPSLSLMGSQPYIPKSSHDQMKSQPSTHKHDQLAANQKEDWDNDKNQLYPKGDNESKLSKNVKLHTGDKNKGKLNEKQSEVDNYPDYGKDENIDIDKDEEYEDHLIKEIELEMESLWNADLGGEVNIQNQMEDVHPLKSPAHGKNLNEMVLCEKPREEIGSDANVIMACDIEPQDEVPDPNNRVIEDGNPDMQTPNIDKKIEEMPPIPDPNPDLDLTKYKWRYIHGSWNYMADSAWEGILAGAEQSSNDPTAARKFFSSFSLPPPAQPLTQGRR</sequence>
<reference evidence="3" key="2">
    <citation type="journal article" date="2022" name="Hortic Res">
        <title>The genome of Dioscorea zingiberensis sheds light on the biosynthesis, origin and evolution of the medicinally important diosgenin saponins.</title>
        <authorList>
            <person name="Li Y."/>
            <person name="Tan C."/>
            <person name="Li Z."/>
            <person name="Guo J."/>
            <person name="Li S."/>
            <person name="Chen X."/>
            <person name="Wang C."/>
            <person name="Dai X."/>
            <person name="Yang H."/>
            <person name="Song W."/>
            <person name="Hou L."/>
            <person name="Xu J."/>
            <person name="Tong Z."/>
            <person name="Xu A."/>
            <person name="Yuan X."/>
            <person name="Wang W."/>
            <person name="Yang Q."/>
            <person name="Chen L."/>
            <person name="Sun Z."/>
            <person name="Wang K."/>
            <person name="Pan B."/>
            <person name="Chen J."/>
            <person name="Bao Y."/>
            <person name="Liu F."/>
            <person name="Qi X."/>
            <person name="Gang D.R."/>
            <person name="Wen J."/>
            <person name="Li J."/>
        </authorList>
    </citation>
    <scope>NUCLEOTIDE SEQUENCE</scope>
    <source>
        <strain evidence="3">Dzin_1.0</strain>
    </source>
</reference>
<feature type="compositionally biased region" description="Basic and acidic residues" evidence="1">
    <location>
        <begin position="447"/>
        <end position="486"/>
    </location>
</feature>
<feature type="compositionally biased region" description="Low complexity" evidence="1">
    <location>
        <begin position="562"/>
        <end position="578"/>
    </location>
</feature>
<dbReference type="EMBL" id="JAGGNH010000008">
    <property type="protein sequence ID" value="KAJ0964798.1"/>
    <property type="molecule type" value="Genomic_DNA"/>
</dbReference>
<evidence type="ECO:0000313" key="3">
    <source>
        <dbReference type="EMBL" id="KAJ0964798.1"/>
    </source>
</evidence>